<protein>
    <submittedName>
        <fullName evidence="2">Uncharacterized protein</fullName>
    </submittedName>
</protein>
<accession>N1ZS61</accession>
<comment type="caution">
    <text evidence="2">The sequence shown here is derived from an EMBL/GenBank/DDBJ whole genome shotgun (WGS) entry which is preliminary data.</text>
</comment>
<evidence type="ECO:0000313" key="2">
    <source>
        <dbReference type="EMBL" id="EMZ16655.1"/>
    </source>
</evidence>
<reference evidence="2 3" key="1">
    <citation type="journal article" date="2014" name="Genome Announc.">
        <title>Draft genome sequences of the altered schaedler flora, a defined bacterial community from gnotobiotic mice.</title>
        <authorList>
            <person name="Wannemuehler M.J."/>
            <person name="Overstreet A.M."/>
            <person name="Ward D.V."/>
            <person name="Phillips G.J."/>
        </authorList>
    </citation>
    <scope>NUCLEOTIDE SEQUENCE [LARGE SCALE GENOMIC DNA]</scope>
    <source>
        <strain evidence="2 3">ASF492</strain>
    </source>
</reference>
<name>N1ZS61_9FIRM</name>
<feature type="region of interest" description="Disordered" evidence="1">
    <location>
        <begin position="35"/>
        <end position="69"/>
    </location>
</feature>
<dbReference type="AlphaFoldDB" id="N1ZS61"/>
<keyword evidence="3" id="KW-1185">Reference proteome</keyword>
<dbReference type="Proteomes" id="UP000012589">
    <property type="component" value="Unassembled WGS sequence"/>
</dbReference>
<evidence type="ECO:0000256" key="1">
    <source>
        <dbReference type="SAM" id="MobiDB-lite"/>
    </source>
</evidence>
<dbReference type="STRING" id="1235802.C823_06168"/>
<dbReference type="HOGENOM" id="CLU_2769687_0_0_9"/>
<evidence type="ECO:0000313" key="3">
    <source>
        <dbReference type="Proteomes" id="UP000012589"/>
    </source>
</evidence>
<organism evidence="2 3">
    <name type="scientific">Eubacterium plexicaudatum ASF492</name>
    <dbReference type="NCBI Taxonomy" id="1235802"/>
    <lineage>
        <taxon>Bacteria</taxon>
        <taxon>Bacillati</taxon>
        <taxon>Bacillota</taxon>
        <taxon>Clostridia</taxon>
        <taxon>Eubacteriales</taxon>
        <taxon>Eubacteriaceae</taxon>
        <taxon>Eubacterium</taxon>
    </lineage>
</organism>
<sequence>MACAGKNHQNEKICPAGRQRGIFCSVRQLLGKHAGRKRGKAHLYGKSTAEHKPPVGTGCLPGQDSGAAS</sequence>
<gene>
    <name evidence="2" type="ORF">C823_06168</name>
</gene>
<dbReference type="EMBL" id="AQFT01000229">
    <property type="protein sequence ID" value="EMZ16655.1"/>
    <property type="molecule type" value="Genomic_DNA"/>
</dbReference>
<proteinExistence type="predicted"/>